<keyword evidence="3 6" id="KW-0547">Nucleotide-binding</keyword>
<comment type="subcellular location">
    <subcellularLocation>
        <location evidence="6">Cytoplasm</location>
    </subcellularLocation>
</comment>
<evidence type="ECO:0000259" key="7">
    <source>
        <dbReference type="Pfam" id="PF01171"/>
    </source>
</evidence>
<dbReference type="InterPro" id="IPR012094">
    <property type="entry name" value="tRNA_Ile_lys_synt"/>
</dbReference>
<evidence type="ECO:0000256" key="2">
    <source>
        <dbReference type="ARBA" id="ARBA00022694"/>
    </source>
</evidence>
<reference evidence="8" key="1">
    <citation type="submission" date="2021-03" db="EMBL/GenBank/DDBJ databases">
        <authorList>
            <person name="Wang G."/>
        </authorList>
    </citation>
    <scope>NUCLEOTIDE SEQUENCE</scope>
    <source>
        <strain evidence="8">KCTC 12899</strain>
    </source>
</reference>
<proteinExistence type="inferred from homology"/>
<evidence type="ECO:0000256" key="6">
    <source>
        <dbReference type="HAMAP-Rule" id="MF_01161"/>
    </source>
</evidence>
<comment type="caution">
    <text evidence="8">The sequence shown here is derived from an EMBL/GenBank/DDBJ whole genome shotgun (WGS) entry which is preliminary data.</text>
</comment>
<dbReference type="InterPro" id="IPR011063">
    <property type="entry name" value="TilS/TtcA_N"/>
</dbReference>
<dbReference type="SUPFAM" id="SSF52402">
    <property type="entry name" value="Adenine nucleotide alpha hydrolases-like"/>
    <property type="match status" value="1"/>
</dbReference>
<dbReference type="GO" id="GO:0032267">
    <property type="term" value="F:tRNA(Ile)-lysidine synthase activity"/>
    <property type="evidence" value="ECO:0007669"/>
    <property type="project" value="UniProtKB-EC"/>
</dbReference>
<dbReference type="CDD" id="cd01992">
    <property type="entry name" value="TilS_N"/>
    <property type="match status" value="1"/>
</dbReference>
<dbReference type="Pfam" id="PF01171">
    <property type="entry name" value="ATP_bind_3"/>
    <property type="match status" value="1"/>
</dbReference>
<dbReference type="Gene3D" id="3.40.50.620">
    <property type="entry name" value="HUPs"/>
    <property type="match status" value="1"/>
</dbReference>
<feature type="binding site" evidence="6">
    <location>
        <begin position="29"/>
        <end position="34"/>
    </location>
    <ligand>
        <name>ATP</name>
        <dbReference type="ChEBI" id="CHEBI:30616"/>
    </ligand>
</feature>
<dbReference type="HAMAP" id="MF_01161">
    <property type="entry name" value="tRNA_Ile_lys_synt"/>
    <property type="match status" value="1"/>
</dbReference>
<dbReference type="EC" id="6.3.4.19" evidence="6"/>
<dbReference type="InterPro" id="IPR014729">
    <property type="entry name" value="Rossmann-like_a/b/a_fold"/>
</dbReference>
<dbReference type="AlphaFoldDB" id="A0A8J7QK47"/>
<keyword evidence="1 6" id="KW-0436">Ligase</keyword>
<dbReference type="InterPro" id="IPR012795">
    <property type="entry name" value="tRNA_Ile_lys_synt_N"/>
</dbReference>
<comment type="catalytic activity">
    <reaction evidence="5 6">
        <text>cytidine(34) in tRNA(Ile2) + L-lysine + ATP = lysidine(34) in tRNA(Ile2) + AMP + diphosphate + H(+)</text>
        <dbReference type="Rhea" id="RHEA:43744"/>
        <dbReference type="Rhea" id="RHEA-COMP:10625"/>
        <dbReference type="Rhea" id="RHEA-COMP:10670"/>
        <dbReference type="ChEBI" id="CHEBI:15378"/>
        <dbReference type="ChEBI" id="CHEBI:30616"/>
        <dbReference type="ChEBI" id="CHEBI:32551"/>
        <dbReference type="ChEBI" id="CHEBI:33019"/>
        <dbReference type="ChEBI" id="CHEBI:82748"/>
        <dbReference type="ChEBI" id="CHEBI:83665"/>
        <dbReference type="ChEBI" id="CHEBI:456215"/>
        <dbReference type="EC" id="6.3.4.19"/>
    </reaction>
</comment>
<evidence type="ECO:0000256" key="5">
    <source>
        <dbReference type="ARBA" id="ARBA00048539"/>
    </source>
</evidence>
<accession>A0A8J7QK47</accession>
<keyword evidence="9" id="KW-1185">Reference proteome</keyword>
<dbReference type="PANTHER" id="PTHR43033:SF1">
    <property type="entry name" value="TRNA(ILE)-LYSIDINE SYNTHASE-RELATED"/>
    <property type="match status" value="1"/>
</dbReference>
<dbReference type="Proteomes" id="UP000664417">
    <property type="component" value="Unassembled WGS sequence"/>
</dbReference>
<protein>
    <recommendedName>
        <fullName evidence="6">tRNA(Ile)-lysidine synthase</fullName>
        <ecNumber evidence="6">6.3.4.19</ecNumber>
    </recommendedName>
    <alternativeName>
        <fullName evidence="6">tRNA(Ile)-2-lysyl-cytidine synthase</fullName>
    </alternativeName>
    <alternativeName>
        <fullName evidence="6">tRNA(Ile)-lysidine synthetase</fullName>
    </alternativeName>
</protein>
<evidence type="ECO:0000313" key="9">
    <source>
        <dbReference type="Proteomes" id="UP000664417"/>
    </source>
</evidence>
<dbReference type="GO" id="GO:0005737">
    <property type="term" value="C:cytoplasm"/>
    <property type="evidence" value="ECO:0007669"/>
    <property type="project" value="UniProtKB-SubCell"/>
</dbReference>
<evidence type="ECO:0000256" key="4">
    <source>
        <dbReference type="ARBA" id="ARBA00022840"/>
    </source>
</evidence>
<feature type="domain" description="tRNA(Ile)-lysidine/2-thiocytidine synthase N-terminal" evidence="7">
    <location>
        <begin position="24"/>
        <end position="196"/>
    </location>
</feature>
<dbReference type="EMBL" id="JAFREP010000013">
    <property type="protein sequence ID" value="MBO1319658.1"/>
    <property type="molecule type" value="Genomic_DNA"/>
</dbReference>
<dbReference type="NCBIfam" id="TIGR02432">
    <property type="entry name" value="lysidine_TilS_N"/>
    <property type="match status" value="1"/>
</dbReference>
<evidence type="ECO:0000256" key="3">
    <source>
        <dbReference type="ARBA" id="ARBA00022741"/>
    </source>
</evidence>
<evidence type="ECO:0000256" key="1">
    <source>
        <dbReference type="ARBA" id="ARBA00022598"/>
    </source>
</evidence>
<name>A0A8J7QK47_9BACT</name>
<comment type="domain">
    <text evidence="6">The N-terminal region contains the highly conserved SGGXDS motif, predicted to be a P-loop motif involved in ATP binding.</text>
</comment>
<dbReference type="RefSeq" id="WP_207859563.1">
    <property type="nucleotide sequence ID" value="NZ_JAFREP010000013.1"/>
</dbReference>
<dbReference type="GO" id="GO:0005524">
    <property type="term" value="F:ATP binding"/>
    <property type="evidence" value="ECO:0007669"/>
    <property type="project" value="UniProtKB-UniRule"/>
</dbReference>
<evidence type="ECO:0000313" key="8">
    <source>
        <dbReference type="EMBL" id="MBO1319658.1"/>
    </source>
</evidence>
<gene>
    <name evidence="6 8" type="primary">tilS</name>
    <name evidence="8" type="ORF">J3U88_14380</name>
</gene>
<keyword evidence="6" id="KW-0963">Cytoplasm</keyword>
<sequence>MKSPLLQFLVQRFAAPPYQGAAGLVVAVSGGVDSMVLLDVVLRLRHIHGAPVRAFHCDHRTGRFARVARDLVRASCAEREVPLVEAVFEAGDGANFEFRAAAFRRARLAGALQPGEFALLAHHAGDQMETMLLALCRGARVASPLAMAPHRNRRLRPLLDVTRATILAHAAVAAVPHVQDSSNYDPRFQRNYLRQEVVPRLAGAHEAPWIRWSRWAASFTQLQDQLNAAARDWLDRFWIEAGIPCPLLRRGWWQETPDYLQEFVLAQWWARLPCPPPINAHHEQLIAWFQAAETGSFQHEGGVVYCDRDGLTWWPALPTAPRFCHWDEWFDWGPWRWRFSRPSGEGIGTRDKQNAHARRTMAILRGQAVKRFPKTPSPQSVATWHECEGLFVSLPDGLGPRIREWYRTERFPRRLRGLLPNLACKQTGAEVHFVDFLAQHPQSVHIETRK</sequence>
<comment type="function">
    <text evidence="6">Ligates lysine onto the cytidine present at position 34 of the AUA codon-specific tRNA(Ile) that contains the anticodon CAU, in an ATP-dependent manner. Cytidine is converted to lysidine, thus changing the amino acid specificity of the tRNA from methionine to isoleucine.</text>
</comment>
<comment type="similarity">
    <text evidence="6">Belongs to the tRNA(Ile)-lysidine synthase family.</text>
</comment>
<dbReference type="GO" id="GO:0006400">
    <property type="term" value="P:tRNA modification"/>
    <property type="evidence" value="ECO:0007669"/>
    <property type="project" value="UniProtKB-UniRule"/>
</dbReference>
<dbReference type="PANTHER" id="PTHR43033">
    <property type="entry name" value="TRNA(ILE)-LYSIDINE SYNTHASE-RELATED"/>
    <property type="match status" value="1"/>
</dbReference>
<organism evidence="8 9">
    <name type="scientific">Acanthopleuribacter pedis</name>
    <dbReference type="NCBI Taxonomy" id="442870"/>
    <lineage>
        <taxon>Bacteria</taxon>
        <taxon>Pseudomonadati</taxon>
        <taxon>Acidobacteriota</taxon>
        <taxon>Holophagae</taxon>
        <taxon>Acanthopleuribacterales</taxon>
        <taxon>Acanthopleuribacteraceae</taxon>
        <taxon>Acanthopleuribacter</taxon>
    </lineage>
</organism>
<keyword evidence="2 6" id="KW-0819">tRNA processing</keyword>
<keyword evidence="4 6" id="KW-0067">ATP-binding</keyword>